<organism evidence="2 3">
    <name type="scientific">Blautia acetigignens</name>
    <dbReference type="NCBI Taxonomy" id="2981783"/>
    <lineage>
        <taxon>Bacteria</taxon>
        <taxon>Bacillati</taxon>
        <taxon>Bacillota</taxon>
        <taxon>Clostridia</taxon>
        <taxon>Lachnospirales</taxon>
        <taxon>Lachnospiraceae</taxon>
        <taxon>Blautia</taxon>
    </lineage>
</organism>
<dbReference type="Gene3D" id="1.10.260.40">
    <property type="entry name" value="lambda repressor-like DNA-binding domains"/>
    <property type="match status" value="1"/>
</dbReference>
<feature type="domain" description="HTH cro/C1-type" evidence="1">
    <location>
        <begin position="167"/>
        <end position="224"/>
    </location>
</feature>
<dbReference type="Pfam" id="PF01381">
    <property type="entry name" value="HTH_3"/>
    <property type="match status" value="1"/>
</dbReference>
<dbReference type="PROSITE" id="PS50943">
    <property type="entry name" value="HTH_CROC1"/>
    <property type="match status" value="1"/>
</dbReference>
<evidence type="ECO:0000313" key="3">
    <source>
        <dbReference type="Proteomes" id="UP001470752"/>
    </source>
</evidence>
<dbReference type="EMBL" id="JBBNFW010000209">
    <property type="protein sequence ID" value="MEQ2415195.1"/>
    <property type="molecule type" value="Genomic_DNA"/>
</dbReference>
<name>A0ABV1CTC0_9FIRM</name>
<sequence length="227" mass="26947">MNCLYWILCEREWKMVIHAYSEDYLNHAQKILGDMMDYAVNTYEFSPNQFYEMFLVSDVSMQFQTGNPTYVAGKTGCELVKEVLRKSGLLIPELEDEMYLDKSPEYWCGWALAYYQWYTGRSFMKIYHAVSIEEILSMYPVYHEIDISKFVETINEKWDQYYVETNLKRLRMLAGLSQSELAKRSGVALRQIQLFEQRQRDINHTRAIDVLRLARELGCKSEELLEI</sequence>
<dbReference type="InterPro" id="IPR010982">
    <property type="entry name" value="Lambda_DNA-bd_dom_sf"/>
</dbReference>
<gene>
    <name evidence="2" type="ORF">AAAX94_19575</name>
</gene>
<dbReference type="SMART" id="SM00530">
    <property type="entry name" value="HTH_XRE"/>
    <property type="match status" value="1"/>
</dbReference>
<keyword evidence="3" id="KW-1185">Reference proteome</keyword>
<dbReference type="RefSeq" id="WP_289046819.1">
    <property type="nucleotide sequence ID" value="NZ_JBBNFW010000209.1"/>
</dbReference>
<evidence type="ECO:0000259" key="1">
    <source>
        <dbReference type="PROSITE" id="PS50943"/>
    </source>
</evidence>
<dbReference type="SUPFAM" id="SSF47413">
    <property type="entry name" value="lambda repressor-like DNA-binding domains"/>
    <property type="match status" value="1"/>
</dbReference>
<dbReference type="CDD" id="cd00093">
    <property type="entry name" value="HTH_XRE"/>
    <property type="match status" value="1"/>
</dbReference>
<dbReference type="InterPro" id="IPR001387">
    <property type="entry name" value="Cro/C1-type_HTH"/>
</dbReference>
<evidence type="ECO:0000313" key="2">
    <source>
        <dbReference type="EMBL" id="MEQ2415195.1"/>
    </source>
</evidence>
<accession>A0ABV1CTC0</accession>
<dbReference type="Proteomes" id="UP001470752">
    <property type="component" value="Unassembled WGS sequence"/>
</dbReference>
<reference evidence="2 3" key="1">
    <citation type="submission" date="2024-04" db="EMBL/GenBank/DDBJ databases">
        <title>Human intestinal bacterial collection.</title>
        <authorList>
            <person name="Pauvert C."/>
            <person name="Hitch T.C.A."/>
            <person name="Clavel T."/>
        </authorList>
    </citation>
    <scope>NUCLEOTIDE SEQUENCE [LARGE SCALE GENOMIC DNA]</scope>
    <source>
        <strain evidence="2 3">CLA-AA-H161</strain>
    </source>
</reference>
<comment type="caution">
    <text evidence="2">The sequence shown here is derived from an EMBL/GenBank/DDBJ whole genome shotgun (WGS) entry which is preliminary data.</text>
</comment>
<proteinExistence type="predicted"/>
<protein>
    <submittedName>
        <fullName evidence="2">Helix-turn-helix transcriptional regulator</fullName>
    </submittedName>
</protein>